<protein>
    <recommendedName>
        <fullName evidence="3">Cell envelope-related transcriptional attenuator domain-containing protein</fullName>
    </recommendedName>
</protein>
<organism evidence="4 5">
    <name type="scientific">Mangrovactinospora gilvigrisea</name>
    <dbReference type="NCBI Taxonomy" id="1428644"/>
    <lineage>
        <taxon>Bacteria</taxon>
        <taxon>Bacillati</taxon>
        <taxon>Actinomycetota</taxon>
        <taxon>Actinomycetes</taxon>
        <taxon>Kitasatosporales</taxon>
        <taxon>Streptomycetaceae</taxon>
        <taxon>Mangrovactinospora</taxon>
    </lineage>
</organism>
<evidence type="ECO:0000313" key="4">
    <source>
        <dbReference type="EMBL" id="OIV35363.1"/>
    </source>
</evidence>
<feature type="domain" description="Cell envelope-related transcriptional attenuator" evidence="3">
    <location>
        <begin position="104"/>
        <end position="257"/>
    </location>
</feature>
<sequence length="348" mass="36617">MGDGSSGGFRTSARTPRTHRRRRRRRRLLVLLAVLLAAVGIPLGGYAWADGRLGHAVDLSALPDRPAQGPGTTYLIVGSDSRVGMTAAQRHDLHTGGSADAGRRTDSMILLHTGAHGTSMVSLPRDSWVTIPGYTLPTDGIHHPPAKNKLNAAFALGGPGLLVRTIEAETGVRIDHYTEIGFGGFVGIVDGVGGVPVCLGKAVHDPKSGENLAKGCHTLTGKQALAFVRQRHQEANGDLGRTQNQQKFLAALVKKAASPGVLKDPEKVWATAEAGLASLTVDDATHPADLLTLFRTMKGGGADAVHLNVPIAGHGLHTAKGDAVIWNRAKARRLFAAIRADRRVTAAP</sequence>
<dbReference type="Proteomes" id="UP000243342">
    <property type="component" value="Unassembled WGS sequence"/>
</dbReference>
<evidence type="ECO:0000256" key="2">
    <source>
        <dbReference type="SAM" id="MobiDB-lite"/>
    </source>
</evidence>
<dbReference type="PANTHER" id="PTHR33392">
    <property type="entry name" value="POLYISOPRENYL-TEICHOIC ACID--PEPTIDOGLYCAN TEICHOIC ACID TRANSFERASE TAGU"/>
    <property type="match status" value="1"/>
</dbReference>
<comment type="similarity">
    <text evidence="1">Belongs to the LytR/CpsA/Psr (LCP) family.</text>
</comment>
<accession>A0A1J7B9N4</accession>
<proteinExistence type="inferred from homology"/>
<name>A0A1J7B9N4_9ACTN</name>
<keyword evidence="5" id="KW-1185">Reference proteome</keyword>
<evidence type="ECO:0000259" key="3">
    <source>
        <dbReference type="Pfam" id="PF03816"/>
    </source>
</evidence>
<gene>
    <name evidence="4" type="ORF">BIV57_22125</name>
</gene>
<dbReference type="STRING" id="1428644.BIV57_22125"/>
<dbReference type="Pfam" id="PF03816">
    <property type="entry name" value="LytR_cpsA_psr"/>
    <property type="match status" value="1"/>
</dbReference>
<dbReference type="NCBIfam" id="TIGR00350">
    <property type="entry name" value="lytR_cpsA_psr"/>
    <property type="match status" value="1"/>
</dbReference>
<dbReference type="InterPro" id="IPR004474">
    <property type="entry name" value="LytR_CpsA_psr"/>
</dbReference>
<dbReference type="AlphaFoldDB" id="A0A1J7B9N4"/>
<comment type="caution">
    <text evidence="4">The sequence shown here is derived from an EMBL/GenBank/DDBJ whole genome shotgun (WGS) entry which is preliminary data.</text>
</comment>
<evidence type="ECO:0000256" key="1">
    <source>
        <dbReference type="ARBA" id="ARBA00006068"/>
    </source>
</evidence>
<dbReference type="PANTHER" id="PTHR33392:SF6">
    <property type="entry name" value="POLYISOPRENYL-TEICHOIC ACID--PEPTIDOGLYCAN TEICHOIC ACID TRANSFERASE TAGU"/>
    <property type="match status" value="1"/>
</dbReference>
<dbReference type="Gene3D" id="3.40.630.190">
    <property type="entry name" value="LCP protein"/>
    <property type="match status" value="1"/>
</dbReference>
<dbReference type="EMBL" id="MLCF01000162">
    <property type="protein sequence ID" value="OIV35363.1"/>
    <property type="molecule type" value="Genomic_DNA"/>
</dbReference>
<feature type="region of interest" description="Disordered" evidence="2">
    <location>
        <begin position="1"/>
        <end position="22"/>
    </location>
</feature>
<dbReference type="InterPro" id="IPR050922">
    <property type="entry name" value="LytR/CpsA/Psr_CW_biosynth"/>
</dbReference>
<evidence type="ECO:0000313" key="5">
    <source>
        <dbReference type="Proteomes" id="UP000243342"/>
    </source>
</evidence>
<reference evidence="4 5" key="1">
    <citation type="submission" date="2016-10" db="EMBL/GenBank/DDBJ databases">
        <title>Genome sequence of Streptomyces gilvigriseus MUSC 26.</title>
        <authorList>
            <person name="Lee L.-H."/>
            <person name="Ser H.-L."/>
        </authorList>
    </citation>
    <scope>NUCLEOTIDE SEQUENCE [LARGE SCALE GENOMIC DNA]</scope>
    <source>
        <strain evidence="4 5">MUSC 26</strain>
    </source>
</reference>